<dbReference type="GO" id="GO:0009097">
    <property type="term" value="P:isoleucine biosynthetic process"/>
    <property type="evidence" value="ECO:0007669"/>
    <property type="project" value="TreeGrafter"/>
</dbReference>
<dbReference type="InterPro" id="IPR045229">
    <property type="entry name" value="TPP_enz"/>
</dbReference>
<dbReference type="PANTHER" id="PTHR18968:SF13">
    <property type="entry name" value="ACETOLACTATE SYNTHASE CATALYTIC SUBUNIT, MITOCHONDRIAL"/>
    <property type="match status" value="1"/>
</dbReference>
<dbReference type="InterPro" id="IPR029061">
    <property type="entry name" value="THDP-binding"/>
</dbReference>
<dbReference type="PANTHER" id="PTHR18968">
    <property type="entry name" value="THIAMINE PYROPHOSPHATE ENZYMES"/>
    <property type="match status" value="1"/>
</dbReference>
<dbReference type="Pfam" id="PF02776">
    <property type="entry name" value="TPP_enzyme_N"/>
    <property type="match status" value="1"/>
</dbReference>
<evidence type="ECO:0000259" key="3">
    <source>
        <dbReference type="Pfam" id="PF02775"/>
    </source>
</evidence>
<dbReference type="CDD" id="cd00568">
    <property type="entry name" value="TPP_enzymes"/>
    <property type="match status" value="1"/>
</dbReference>
<accession>A0AAX1EGG2</accession>
<dbReference type="GO" id="GO:0009099">
    <property type="term" value="P:L-valine biosynthetic process"/>
    <property type="evidence" value="ECO:0007669"/>
    <property type="project" value="TreeGrafter"/>
</dbReference>
<dbReference type="GO" id="GO:0005948">
    <property type="term" value="C:acetolactate synthase complex"/>
    <property type="evidence" value="ECO:0007669"/>
    <property type="project" value="TreeGrafter"/>
</dbReference>
<feature type="domain" description="Thiamine pyrophosphate enzyme N-terminal TPP-binding" evidence="4">
    <location>
        <begin position="6"/>
        <end position="119"/>
    </location>
</feature>
<dbReference type="Proteomes" id="UP000295517">
    <property type="component" value="Chromosome"/>
</dbReference>
<keyword evidence="2" id="KW-0786">Thiamine pyrophosphate</keyword>
<dbReference type="InterPro" id="IPR011766">
    <property type="entry name" value="TPP_enzyme_TPP-bd"/>
</dbReference>
<dbReference type="InterPro" id="IPR012001">
    <property type="entry name" value="Thiamin_PyroP_enz_TPP-bd_dom"/>
</dbReference>
<dbReference type="Gene3D" id="3.40.50.970">
    <property type="match status" value="2"/>
</dbReference>
<sequence>MYYEEGNKALIATMENWNIRCAFGVNGGGIIHLLKYVKRYSVNEVSKKLRFFTLSEYAAGFAPIGYYLSSEQTAACITTTGAAIKLAASGLSDARFMRIPALYIFSLNNSQMTRQSPLQDVGEYGMNIVPQLKAEFGDAVQVLKNIDQLPEQLTQIASVLSQSRPAVFLFYPDILCQPINLTHLPSIPSINTIDKEALNSFIRFLKKATHEDRRLILYICAEAGFQQKTYPLIEKLKNKLGGIVVCTVNGSSAAGQNTSHHYGHIGLGGNERANKIWNHLNEKDILICLGMEAGEYHFPQNKLPVGDCWCFTRHKRGYGFIDGSYQHRFKNNFNVVHGPLHLSLSMLLEELEVAPEIKPFPVSSLSPVTKNLVHSVEKSYVDLVDFYQNLSALWKKPSIGFDDVCISYRDRQCIMEVAHPNIRFFSAQDGSAMGGAFGMLIGAKATHTNVHCFGFSGDGCWRLYGGALAEVSRLGIVLFIMNNNEYHIVRHGLDLIIPGLPSEKQHAQLNTIDFVMAAKAHGWQAIRLKPDLSNLKDIMKYAYSNRRQSLLIDVPVDPNQALGSNPRYQHLTKNSFL</sequence>
<evidence type="ECO:0000256" key="2">
    <source>
        <dbReference type="ARBA" id="ARBA00023052"/>
    </source>
</evidence>
<dbReference type="GO" id="GO:0003984">
    <property type="term" value="F:acetolactate synthase activity"/>
    <property type="evidence" value="ECO:0007669"/>
    <property type="project" value="TreeGrafter"/>
</dbReference>
<dbReference type="EMBL" id="CP038254">
    <property type="protein sequence ID" value="QBR84183.1"/>
    <property type="molecule type" value="Genomic_DNA"/>
</dbReference>
<evidence type="ECO:0000259" key="4">
    <source>
        <dbReference type="Pfam" id="PF02776"/>
    </source>
</evidence>
<dbReference type="RefSeq" id="WP_135060427.1">
    <property type="nucleotide sequence ID" value="NZ_CP038254.1"/>
</dbReference>
<organism evidence="5 6">
    <name type="scientific">Legionella israelensis</name>
    <dbReference type="NCBI Taxonomy" id="454"/>
    <lineage>
        <taxon>Bacteria</taxon>
        <taxon>Pseudomonadati</taxon>
        <taxon>Pseudomonadota</taxon>
        <taxon>Gammaproteobacteria</taxon>
        <taxon>Legionellales</taxon>
        <taxon>Legionellaceae</taxon>
        <taxon>Legionella</taxon>
    </lineage>
</organism>
<proteinExistence type="inferred from homology"/>
<evidence type="ECO:0000313" key="5">
    <source>
        <dbReference type="EMBL" id="QBR84183.1"/>
    </source>
</evidence>
<evidence type="ECO:0000313" key="6">
    <source>
        <dbReference type="Proteomes" id="UP000295517"/>
    </source>
</evidence>
<comment type="similarity">
    <text evidence="1">Belongs to the TPP enzyme family.</text>
</comment>
<feature type="domain" description="Thiamine pyrophosphate enzyme TPP-binding" evidence="3">
    <location>
        <begin position="424"/>
        <end position="554"/>
    </location>
</feature>
<protein>
    <submittedName>
        <fullName evidence="5">Thiamine pyrophosphate-binding protein</fullName>
    </submittedName>
</protein>
<evidence type="ECO:0000256" key="1">
    <source>
        <dbReference type="ARBA" id="ARBA00007812"/>
    </source>
</evidence>
<dbReference type="Pfam" id="PF02775">
    <property type="entry name" value="TPP_enzyme_C"/>
    <property type="match status" value="1"/>
</dbReference>
<dbReference type="GO" id="GO:0030976">
    <property type="term" value="F:thiamine pyrophosphate binding"/>
    <property type="evidence" value="ECO:0007669"/>
    <property type="project" value="InterPro"/>
</dbReference>
<name>A0AAX1EGG2_9GAMM</name>
<dbReference type="GO" id="GO:0050660">
    <property type="term" value="F:flavin adenine dinucleotide binding"/>
    <property type="evidence" value="ECO:0007669"/>
    <property type="project" value="TreeGrafter"/>
</dbReference>
<gene>
    <name evidence="5" type="ORF">E3983_07300</name>
</gene>
<dbReference type="AlphaFoldDB" id="A0AAX1EGG2"/>
<dbReference type="CDD" id="cd07035">
    <property type="entry name" value="TPP_PYR_POX_like"/>
    <property type="match status" value="1"/>
</dbReference>
<reference evidence="5 6" key="1">
    <citation type="submission" date="2019-03" db="EMBL/GenBank/DDBJ databases">
        <title>Diverse conjugative elements silence natural transformation in Legionella species.</title>
        <authorList>
            <person name="Durieux I."/>
            <person name="Ginevra C."/>
            <person name="Attaiech L."/>
            <person name="Picq K."/>
            <person name="Juan P.A."/>
            <person name="Jarraud S."/>
            <person name="Charpentier X."/>
        </authorList>
    </citation>
    <scope>NUCLEOTIDE SEQUENCE [LARGE SCALE GENOMIC DNA]</scope>
    <source>
        <strain evidence="5 6">HL-0427-4011</strain>
    </source>
</reference>
<dbReference type="SUPFAM" id="SSF52518">
    <property type="entry name" value="Thiamin diphosphate-binding fold (THDP-binding)"/>
    <property type="match status" value="2"/>
</dbReference>